<keyword evidence="1" id="KW-0812">Transmembrane</keyword>
<dbReference type="EMBL" id="UPTC01000068">
    <property type="protein sequence ID" value="VBB26088.1"/>
    <property type="molecule type" value="Genomic_DNA"/>
</dbReference>
<feature type="transmembrane region" description="Helical" evidence="1">
    <location>
        <begin position="199"/>
        <end position="222"/>
    </location>
</feature>
<evidence type="ECO:0000313" key="3">
    <source>
        <dbReference type="EMBL" id="VBB26088.1"/>
    </source>
</evidence>
<sequence length="276" mass="31251">MICFVSSNGIHISKKIFSLDVECIPTAHLKDYLYYGNVSTYISESLLLTSTPRSVTKPASSSLSDQCEVWKNVVSAMTQWAINHSIKHYWIYPDEFMNHKNCRNFDLTVRNNDNSRHLAVHMKIIKSDASAVGPWCYAHDSVCRTKILATADTKPNYNTKLIDSIAINAFSKYEWGPSTYYDSRPSSLLLSAEFEKNRYSIFFAMIAIGVTIMICSISFVIARNYIKTRGKKVKQEEVQRNIVEEIQSTTKKSAISVAPPALNRVEKLKQEVGTPV</sequence>
<keyword evidence="1" id="KW-1133">Transmembrane helix</keyword>
<dbReference type="Proteomes" id="UP000276991">
    <property type="component" value="Unassembled WGS sequence"/>
</dbReference>
<dbReference type="AlphaFoldDB" id="A0A498S2T7"/>
<dbReference type="InterPro" id="IPR058845">
    <property type="entry name" value="Kringle_2"/>
</dbReference>
<gene>
    <name evidence="3" type="ORF">NAV_LOCUS918</name>
</gene>
<dbReference type="Pfam" id="PF25866">
    <property type="entry name" value="Kringle_2"/>
    <property type="match status" value="1"/>
</dbReference>
<keyword evidence="1" id="KW-0472">Membrane</keyword>
<name>A0A498S2T7_ACAVI</name>
<dbReference type="OrthoDB" id="5845266at2759"/>
<feature type="domain" description="Kringle-like" evidence="2">
    <location>
        <begin position="21"/>
        <end position="141"/>
    </location>
</feature>
<dbReference type="STRING" id="6277.A0A498S2T7"/>
<organism evidence="3 4">
    <name type="scientific">Acanthocheilonema viteae</name>
    <name type="common">Filarial nematode worm</name>
    <name type="synonym">Dipetalonema viteae</name>
    <dbReference type="NCBI Taxonomy" id="6277"/>
    <lineage>
        <taxon>Eukaryota</taxon>
        <taxon>Metazoa</taxon>
        <taxon>Ecdysozoa</taxon>
        <taxon>Nematoda</taxon>
        <taxon>Chromadorea</taxon>
        <taxon>Rhabditida</taxon>
        <taxon>Spirurina</taxon>
        <taxon>Spiruromorpha</taxon>
        <taxon>Filarioidea</taxon>
        <taxon>Onchocercidae</taxon>
        <taxon>Acanthocheilonema</taxon>
    </lineage>
</organism>
<proteinExistence type="predicted"/>
<accession>A0A498S2T7</accession>
<evidence type="ECO:0000259" key="2">
    <source>
        <dbReference type="Pfam" id="PF25866"/>
    </source>
</evidence>
<evidence type="ECO:0000256" key="1">
    <source>
        <dbReference type="SAM" id="Phobius"/>
    </source>
</evidence>
<protein>
    <recommendedName>
        <fullName evidence="2">Kringle-like domain-containing protein</fullName>
    </recommendedName>
</protein>
<keyword evidence="4" id="KW-1185">Reference proteome</keyword>
<reference evidence="3 4" key="1">
    <citation type="submission" date="2018-08" db="EMBL/GenBank/DDBJ databases">
        <authorList>
            <person name="Laetsch R D."/>
            <person name="Stevens L."/>
            <person name="Kumar S."/>
            <person name="Blaxter L. M."/>
        </authorList>
    </citation>
    <scope>NUCLEOTIDE SEQUENCE [LARGE SCALE GENOMIC DNA]</scope>
</reference>
<evidence type="ECO:0000313" key="4">
    <source>
        <dbReference type="Proteomes" id="UP000276991"/>
    </source>
</evidence>